<keyword evidence="1" id="KW-1133">Transmembrane helix</keyword>
<keyword evidence="1" id="KW-0812">Transmembrane</keyword>
<protein>
    <submittedName>
        <fullName evidence="2">Uncharacterized protein</fullName>
    </submittedName>
</protein>
<feature type="transmembrane region" description="Helical" evidence="1">
    <location>
        <begin position="76"/>
        <end position="95"/>
    </location>
</feature>
<name>A0A1A9WL29_9MUSC</name>
<accession>A0A1A9WL29</accession>
<evidence type="ECO:0000313" key="3">
    <source>
        <dbReference type="Proteomes" id="UP000091820"/>
    </source>
</evidence>
<proteinExistence type="predicted"/>
<reference evidence="2" key="2">
    <citation type="submission" date="2020-05" db="UniProtKB">
        <authorList>
            <consortium name="EnsemblMetazoa"/>
        </authorList>
    </citation>
    <scope>IDENTIFICATION</scope>
    <source>
        <strain evidence="2">IAEA</strain>
    </source>
</reference>
<evidence type="ECO:0000313" key="2">
    <source>
        <dbReference type="EnsemblMetazoa" id="GBRI023492-PA"/>
    </source>
</evidence>
<evidence type="ECO:0000256" key="1">
    <source>
        <dbReference type="SAM" id="Phobius"/>
    </source>
</evidence>
<dbReference type="AlphaFoldDB" id="A0A1A9WL29"/>
<sequence>MDVTCFECLKNSLQNGCDVFRVVKDQFEKWMWYVSNLQRSVCKIDVKCPEWAKISLQSGCDTLQAVKDHFEKSMWLLTYAKLILFADVIALFDIFRMKLFAIDVFELEDNCWLNNYTLNIVDSNY</sequence>
<dbReference type="VEuPathDB" id="VectorBase:GBRI023492"/>
<dbReference type="Proteomes" id="UP000091820">
    <property type="component" value="Unassembled WGS sequence"/>
</dbReference>
<keyword evidence="3" id="KW-1185">Reference proteome</keyword>
<keyword evidence="1" id="KW-0472">Membrane</keyword>
<reference evidence="3" key="1">
    <citation type="submission" date="2014-03" db="EMBL/GenBank/DDBJ databases">
        <authorList>
            <person name="Aksoy S."/>
            <person name="Warren W."/>
            <person name="Wilson R.K."/>
        </authorList>
    </citation>
    <scope>NUCLEOTIDE SEQUENCE [LARGE SCALE GENOMIC DNA]</scope>
    <source>
        <strain evidence="3">IAEA</strain>
    </source>
</reference>
<dbReference type="EnsemblMetazoa" id="GBRI023492-RA">
    <property type="protein sequence ID" value="GBRI023492-PA"/>
    <property type="gene ID" value="GBRI023492"/>
</dbReference>
<organism evidence="2 3">
    <name type="scientific">Glossina brevipalpis</name>
    <dbReference type="NCBI Taxonomy" id="37001"/>
    <lineage>
        <taxon>Eukaryota</taxon>
        <taxon>Metazoa</taxon>
        <taxon>Ecdysozoa</taxon>
        <taxon>Arthropoda</taxon>
        <taxon>Hexapoda</taxon>
        <taxon>Insecta</taxon>
        <taxon>Pterygota</taxon>
        <taxon>Neoptera</taxon>
        <taxon>Endopterygota</taxon>
        <taxon>Diptera</taxon>
        <taxon>Brachycera</taxon>
        <taxon>Muscomorpha</taxon>
        <taxon>Hippoboscoidea</taxon>
        <taxon>Glossinidae</taxon>
        <taxon>Glossina</taxon>
    </lineage>
</organism>